<dbReference type="SUPFAM" id="SSF55681">
    <property type="entry name" value="Class II aaRS and biotin synthetases"/>
    <property type="match status" value="1"/>
</dbReference>
<dbReference type="InterPro" id="IPR045864">
    <property type="entry name" value="aa-tRNA-synth_II/BPL/LPL"/>
</dbReference>
<dbReference type="InterPro" id="IPR004408">
    <property type="entry name" value="Biotin_CoA_COase_ligase"/>
</dbReference>
<dbReference type="PANTHER" id="PTHR12835:SF5">
    <property type="entry name" value="BIOTIN--PROTEIN LIGASE"/>
    <property type="match status" value="1"/>
</dbReference>
<gene>
    <name evidence="6" type="ORF">I5L03_08990</name>
</gene>
<dbReference type="PANTHER" id="PTHR12835">
    <property type="entry name" value="BIOTIN PROTEIN LIGASE"/>
    <property type="match status" value="1"/>
</dbReference>
<protein>
    <recommendedName>
        <fullName evidence="3">biotin--[biotin carboxyl-carrier protein] ligase</fullName>
        <ecNumber evidence="3">6.3.4.15</ecNumber>
    </recommendedName>
</protein>
<dbReference type="InterPro" id="IPR003142">
    <property type="entry name" value="BPL_C"/>
</dbReference>
<proteinExistence type="predicted"/>
<dbReference type="Proteomes" id="UP000602442">
    <property type="component" value="Unassembled WGS sequence"/>
</dbReference>
<keyword evidence="7" id="KW-1185">Reference proteome</keyword>
<dbReference type="CDD" id="cd16442">
    <property type="entry name" value="BPL"/>
    <property type="match status" value="1"/>
</dbReference>
<comment type="catalytic activity">
    <reaction evidence="4">
        <text>biotin + L-lysyl-[protein] + ATP = N(6)-biotinyl-L-lysyl-[protein] + AMP + diphosphate + H(+)</text>
        <dbReference type="Rhea" id="RHEA:11756"/>
        <dbReference type="Rhea" id="RHEA-COMP:9752"/>
        <dbReference type="Rhea" id="RHEA-COMP:10505"/>
        <dbReference type="ChEBI" id="CHEBI:15378"/>
        <dbReference type="ChEBI" id="CHEBI:29969"/>
        <dbReference type="ChEBI" id="CHEBI:30616"/>
        <dbReference type="ChEBI" id="CHEBI:33019"/>
        <dbReference type="ChEBI" id="CHEBI:57586"/>
        <dbReference type="ChEBI" id="CHEBI:83144"/>
        <dbReference type="ChEBI" id="CHEBI:456215"/>
        <dbReference type="EC" id="6.3.4.15"/>
    </reaction>
</comment>
<dbReference type="EMBL" id="JAEANY010000002">
    <property type="protein sequence ID" value="MBH5322720.1"/>
    <property type="molecule type" value="Genomic_DNA"/>
</dbReference>
<feature type="domain" description="BPL/LPL catalytic" evidence="5">
    <location>
        <begin position="1"/>
        <end position="173"/>
    </location>
</feature>
<evidence type="ECO:0000256" key="3">
    <source>
        <dbReference type="ARBA" id="ARBA00024227"/>
    </source>
</evidence>
<evidence type="ECO:0000256" key="4">
    <source>
        <dbReference type="ARBA" id="ARBA00047846"/>
    </source>
</evidence>
<dbReference type="Pfam" id="PF03099">
    <property type="entry name" value="BPL_LplA_LipB"/>
    <property type="match status" value="1"/>
</dbReference>
<evidence type="ECO:0000256" key="1">
    <source>
        <dbReference type="ARBA" id="ARBA00022598"/>
    </source>
</evidence>
<comment type="caution">
    <text evidence="6">The sequence shown here is derived from an EMBL/GenBank/DDBJ whole genome shotgun (WGS) entry which is preliminary data.</text>
</comment>
<dbReference type="EC" id="6.3.4.15" evidence="3"/>
<dbReference type="Gene3D" id="2.30.30.100">
    <property type="match status" value="1"/>
</dbReference>
<organism evidence="6 7">
    <name type="scientific">Aurantiacibacter sediminis</name>
    <dbReference type="NCBI Taxonomy" id="2793064"/>
    <lineage>
        <taxon>Bacteria</taxon>
        <taxon>Pseudomonadati</taxon>
        <taxon>Pseudomonadota</taxon>
        <taxon>Alphaproteobacteria</taxon>
        <taxon>Sphingomonadales</taxon>
        <taxon>Erythrobacteraceae</taxon>
        <taxon>Aurantiacibacter</taxon>
    </lineage>
</organism>
<reference evidence="6 7" key="1">
    <citation type="submission" date="2020-11" db="EMBL/GenBank/DDBJ databases">
        <title>Erythrobacter sediminis sp. nov., a marine bacterium from a tidal flat of Garorim Bay.</title>
        <authorList>
            <person name="Kim D."/>
            <person name="Yoo Y."/>
            <person name="Kim J.-J."/>
        </authorList>
    </citation>
    <scope>NUCLEOTIDE SEQUENCE [LARGE SCALE GENOMIC DNA]</scope>
    <source>
        <strain evidence="6 7">JGD-13</strain>
    </source>
</reference>
<evidence type="ECO:0000313" key="7">
    <source>
        <dbReference type="Proteomes" id="UP000602442"/>
    </source>
</evidence>
<dbReference type="GO" id="GO:0004077">
    <property type="term" value="F:biotin--[biotin carboxyl-carrier protein] ligase activity"/>
    <property type="evidence" value="ECO:0007669"/>
    <property type="project" value="UniProtKB-EC"/>
</dbReference>
<keyword evidence="2" id="KW-0092">Biotin</keyword>
<dbReference type="InterPro" id="IPR004143">
    <property type="entry name" value="BPL_LPL_catalytic"/>
</dbReference>
<dbReference type="PROSITE" id="PS51733">
    <property type="entry name" value="BPL_LPL_CATALYTIC"/>
    <property type="match status" value="1"/>
</dbReference>
<dbReference type="NCBIfam" id="TIGR00121">
    <property type="entry name" value="birA_ligase"/>
    <property type="match status" value="1"/>
</dbReference>
<dbReference type="RefSeq" id="WP_197921401.1">
    <property type="nucleotide sequence ID" value="NZ_CAWPTA010000007.1"/>
</dbReference>
<evidence type="ECO:0000259" key="5">
    <source>
        <dbReference type="PROSITE" id="PS51733"/>
    </source>
</evidence>
<keyword evidence="1 6" id="KW-0436">Ligase</keyword>
<dbReference type="Gene3D" id="3.30.930.10">
    <property type="entry name" value="Bira Bifunctional Protein, Domain 2"/>
    <property type="match status" value="1"/>
</dbReference>
<evidence type="ECO:0000313" key="6">
    <source>
        <dbReference type="EMBL" id="MBH5322720.1"/>
    </source>
</evidence>
<name>A0ABS0N4T0_9SPHN</name>
<evidence type="ECO:0000256" key="2">
    <source>
        <dbReference type="ARBA" id="ARBA00023267"/>
    </source>
</evidence>
<accession>A0ABS0N4T0</accession>
<sequence>MIEITPETGSTNADLLARLSAGEGLPEGFWLRAERQTGGRGRLGRLWESPEGNLHCSTVVNLRSSDPSAATLSFVAGLAVFDCVKRCLFDRTPMMLKWPNDLLIRGAKVAGILLERHGESVVVGIGVNVGYAPDIPERKTTNISYENGKFANGPQSVLDLLVDSFANRLDEWREQPLSHVILEWAIRSHQYNDRVRVTDADGSVLRGFYRGITSDGALRIEPIGDHERVVHAGDVSLFWHDDEEMR</sequence>
<dbReference type="Pfam" id="PF02237">
    <property type="entry name" value="BPL_C"/>
    <property type="match status" value="1"/>
</dbReference>